<dbReference type="PANTHER" id="PTHR47406">
    <property type="entry name" value="COAGULATION FACTOR 5/8 TYPE, C-TERMINAL"/>
    <property type="match status" value="1"/>
</dbReference>
<dbReference type="GO" id="GO:0005975">
    <property type="term" value="P:carbohydrate metabolic process"/>
    <property type="evidence" value="ECO:0007669"/>
    <property type="project" value="UniProtKB-ARBA"/>
</dbReference>
<evidence type="ECO:0000313" key="5">
    <source>
        <dbReference type="Proteomes" id="UP000282311"/>
    </source>
</evidence>
<evidence type="ECO:0000313" key="4">
    <source>
        <dbReference type="EMBL" id="RKN71194.1"/>
    </source>
</evidence>
<reference evidence="4 5" key="1">
    <citation type="journal article" date="2007" name="Int. J. Syst. Evol. Microbiol.">
        <title>Paenibacillus ginsengarvi sp. nov., isolated from soil from ginseng cultivation.</title>
        <authorList>
            <person name="Yoon M.H."/>
            <person name="Ten L.N."/>
            <person name="Im W.T."/>
        </authorList>
    </citation>
    <scope>NUCLEOTIDE SEQUENCE [LARGE SCALE GENOMIC DNA]</scope>
    <source>
        <strain evidence="4 5">KCTC 13059</strain>
    </source>
</reference>
<accession>A0A3B0BFU0</accession>
<evidence type="ECO:0000256" key="3">
    <source>
        <dbReference type="SAM" id="Phobius"/>
    </source>
</evidence>
<dbReference type="InterPro" id="IPR029018">
    <property type="entry name" value="Hex-like_dom2"/>
</dbReference>
<dbReference type="Gene3D" id="3.30.379.10">
    <property type="entry name" value="Chitobiase/beta-hexosaminidase domain 2-like"/>
    <property type="match status" value="1"/>
</dbReference>
<keyword evidence="3" id="KW-1133">Transmembrane helix</keyword>
<keyword evidence="3" id="KW-0812">Transmembrane</keyword>
<dbReference type="AlphaFoldDB" id="A0A3B0BFU0"/>
<dbReference type="PANTHER" id="PTHR47406:SF2">
    <property type="entry name" value="ALPHA GLUCURONIDASE N-TERMINAL DOMAIN-CONTAINING PROTEIN"/>
    <property type="match status" value="1"/>
</dbReference>
<evidence type="ECO:0000256" key="1">
    <source>
        <dbReference type="ARBA" id="ARBA00022801"/>
    </source>
</evidence>
<keyword evidence="5" id="KW-1185">Reference proteome</keyword>
<feature type="transmembrane region" description="Helical" evidence="3">
    <location>
        <begin position="71"/>
        <end position="94"/>
    </location>
</feature>
<gene>
    <name evidence="4" type="ORF">D7M11_29295</name>
</gene>
<dbReference type="Proteomes" id="UP000282311">
    <property type="component" value="Unassembled WGS sequence"/>
</dbReference>
<feature type="region of interest" description="Disordered" evidence="2">
    <location>
        <begin position="680"/>
        <end position="712"/>
    </location>
</feature>
<comment type="caution">
    <text evidence="4">The sequence shown here is derived from an EMBL/GenBank/DDBJ whole genome shotgun (WGS) entry which is preliminary data.</text>
</comment>
<evidence type="ECO:0000256" key="2">
    <source>
        <dbReference type="SAM" id="MobiDB-lite"/>
    </source>
</evidence>
<dbReference type="EMBL" id="RBAH01000029">
    <property type="protein sequence ID" value="RKN71194.1"/>
    <property type="molecule type" value="Genomic_DNA"/>
</dbReference>
<name>A0A3B0BFU0_9BACL</name>
<keyword evidence="3" id="KW-0472">Membrane</keyword>
<dbReference type="Pfam" id="PF16126">
    <property type="entry name" value="DUF4838"/>
    <property type="match status" value="1"/>
</dbReference>
<dbReference type="GO" id="GO:0016787">
    <property type="term" value="F:hydrolase activity"/>
    <property type="evidence" value="ECO:0007669"/>
    <property type="project" value="UniProtKB-KW"/>
</dbReference>
<dbReference type="InterPro" id="IPR032287">
    <property type="entry name" value="DUF4838"/>
</dbReference>
<proteinExistence type="predicted"/>
<sequence>MMSSSRKSSSRRSEETAGNLWSGVTRSVQQTGSFCPLRLARSAAVERGQGIVRKSMEYNPTTKGEGQLKRAVWIVVGIFLLIGIGGAIALYVNWNERGRYLVYEGEARAVIVRQNGAIGKESIDELQARIRKATGVSLPIVEAEQVESLQLPETHVLILVGPGPMTEALGIRGSDFDKEAYRVAAIGDKLVLTGASNAAIFYATSYFLDEYLGVRYLWPGELGTYVPRCDTIALPAVDVTRRPEAEQRRLRASDTGPDTVRWMNAHMMGSRSQFAFGHAFTEWYEKYGKEHPDYFAQPPAGERQVLPERVKLDLSNEAVDEAIIREWRAAGTPDNWNVSPNDGSGFCVSAGCLAMDEPPGQSIEAIWRADGNLTARYVKFWNRLLGKMRAINPKVTLSTYAYSSYKEPPQGGLRLGEGMVIGFVHTFQAFDQWKGWSDAGAKLFLRPNWWHSGAIAPNLMLHATGDYFKFARQNGMIGFDFDSIMGYWGTQGLNYYLIARLSVRPELSVDDVIDEYASAFGKASSAIRDYIRYWERFSVETAYNVSAGNGATIDPAGRFEAVVKQYDLPSSPLNSGWYTLPYLYIDSVMQEAYAYLDRADKAASADEAEVLERIAFLREGLRHLELTREVVRYGYEKTRPAGATPEQFKRMSEELDNYRKQIASRQVIWYDALKASEKQRDIPTVPERTKGWNTSKPGGSSGAELDEAFRGL</sequence>
<protein>
    <submittedName>
        <fullName evidence="4">DUF4838 domain-containing protein</fullName>
    </submittedName>
</protein>
<organism evidence="4 5">
    <name type="scientific">Paenibacillus ginsengarvi</name>
    <dbReference type="NCBI Taxonomy" id="400777"/>
    <lineage>
        <taxon>Bacteria</taxon>
        <taxon>Bacillati</taxon>
        <taxon>Bacillota</taxon>
        <taxon>Bacilli</taxon>
        <taxon>Bacillales</taxon>
        <taxon>Paenibacillaceae</taxon>
        <taxon>Paenibacillus</taxon>
    </lineage>
</organism>
<keyword evidence="1" id="KW-0378">Hydrolase</keyword>